<sequence>MIPAGPLWAPLLGFPLEWAAIALLTAGAIYWERAALSGIGIEGCVLSAMLGLCLGYEWSGSYLVAALAGVGASLAFALAASVLLLGFRSDPVVGSFCLSLIPAAALVLFSRAGPLRLLHETPPPGLIHGTIFDGTYSEDLVLNPWLVAAPFVLALAALIMLKTPFGLRLRGYSESPALARHGPWQVVRTRLWGALLGALWAAPAAGILLRSDTEFPTLGLGYIALACAVAGRWAFVPGILLAIGPALLRTARPYVADDLAGTIALEAGPFLIAVLYLVFLSRRALRAATTSQSRLDPDVL</sequence>
<evidence type="ECO:0000256" key="4">
    <source>
        <dbReference type="ARBA" id="ARBA00022989"/>
    </source>
</evidence>
<feature type="transmembrane region" description="Helical" evidence="6">
    <location>
        <begin position="64"/>
        <end position="85"/>
    </location>
</feature>
<gene>
    <name evidence="7" type="ORF">E6K71_09025</name>
</gene>
<name>A0A538S8Q1_UNCEI</name>
<comment type="subcellular location">
    <subcellularLocation>
        <location evidence="1">Cell membrane</location>
        <topology evidence="1">Multi-pass membrane protein</topology>
    </subcellularLocation>
</comment>
<evidence type="ECO:0000256" key="3">
    <source>
        <dbReference type="ARBA" id="ARBA00022692"/>
    </source>
</evidence>
<feature type="transmembrane region" description="Helical" evidence="6">
    <location>
        <begin position="38"/>
        <end position="58"/>
    </location>
</feature>
<protein>
    <recommendedName>
        <fullName evidence="9">ABC transporter permease</fullName>
    </recommendedName>
</protein>
<evidence type="ECO:0000313" key="8">
    <source>
        <dbReference type="Proteomes" id="UP000316292"/>
    </source>
</evidence>
<feature type="transmembrane region" description="Helical" evidence="6">
    <location>
        <begin position="221"/>
        <end position="247"/>
    </location>
</feature>
<evidence type="ECO:0000256" key="6">
    <source>
        <dbReference type="SAM" id="Phobius"/>
    </source>
</evidence>
<dbReference type="PANTHER" id="PTHR43370:SF1">
    <property type="entry name" value="GUANOSINE ABC TRANSPORTER PERMEASE PROTEIN NUPQ"/>
    <property type="match status" value="1"/>
</dbReference>
<dbReference type="InterPro" id="IPR001851">
    <property type="entry name" value="ABC_transp_permease"/>
</dbReference>
<feature type="transmembrane region" description="Helical" evidence="6">
    <location>
        <begin position="92"/>
        <end position="112"/>
    </location>
</feature>
<keyword evidence="4 6" id="KW-1133">Transmembrane helix</keyword>
<accession>A0A538S8Q1</accession>
<dbReference type="Proteomes" id="UP000316292">
    <property type="component" value="Unassembled WGS sequence"/>
</dbReference>
<dbReference type="AlphaFoldDB" id="A0A538S8Q1"/>
<proteinExistence type="predicted"/>
<dbReference type="GO" id="GO:0005886">
    <property type="term" value="C:plasma membrane"/>
    <property type="evidence" value="ECO:0007669"/>
    <property type="project" value="UniProtKB-SubCell"/>
</dbReference>
<evidence type="ECO:0000256" key="1">
    <source>
        <dbReference type="ARBA" id="ARBA00004651"/>
    </source>
</evidence>
<evidence type="ECO:0000256" key="2">
    <source>
        <dbReference type="ARBA" id="ARBA00022475"/>
    </source>
</evidence>
<dbReference type="GO" id="GO:0022857">
    <property type="term" value="F:transmembrane transporter activity"/>
    <property type="evidence" value="ECO:0007669"/>
    <property type="project" value="InterPro"/>
</dbReference>
<feature type="transmembrane region" description="Helical" evidence="6">
    <location>
        <begin position="191"/>
        <end position="209"/>
    </location>
</feature>
<organism evidence="7 8">
    <name type="scientific">Eiseniibacteriota bacterium</name>
    <dbReference type="NCBI Taxonomy" id="2212470"/>
    <lineage>
        <taxon>Bacteria</taxon>
        <taxon>Candidatus Eiseniibacteriota</taxon>
    </lineage>
</organism>
<keyword evidence="5 6" id="KW-0472">Membrane</keyword>
<keyword evidence="3 6" id="KW-0812">Transmembrane</keyword>
<evidence type="ECO:0000313" key="7">
    <source>
        <dbReference type="EMBL" id="TMQ47741.1"/>
    </source>
</evidence>
<feature type="transmembrane region" description="Helical" evidence="6">
    <location>
        <begin position="12"/>
        <end position="31"/>
    </location>
</feature>
<evidence type="ECO:0000256" key="5">
    <source>
        <dbReference type="ARBA" id="ARBA00023136"/>
    </source>
</evidence>
<keyword evidence="2" id="KW-1003">Cell membrane</keyword>
<reference evidence="7 8" key="1">
    <citation type="journal article" date="2019" name="Nat. Microbiol.">
        <title>Mediterranean grassland soil C-N compound turnover is dependent on rainfall and depth, and is mediated by genomically divergent microorganisms.</title>
        <authorList>
            <person name="Diamond S."/>
            <person name="Andeer P.F."/>
            <person name="Li Z."/>
            <person name="Crits-Christoph A."/>
            <person name="Burstein D."/>
            <person name="Anantharaman K."/>
            <person name="Lane K.R."/>
            <person name="Thomas B.C."/>
            <person name="Pan C."/>
            <person name="Northen T.R."/>
            <person name="Banfield J.F."/>
        </authorList>
    </citation>
    <scope>NUCLEOTIDE SEQUENCE [LARGE SCALE GENOMIC DNA]</scope>
    <source>
        <strain evidence="7">WS_1</strain>
    </source>
</reference>
<feature type="transmembrane region" description="Helical" evidence="6">
    <location>
        <begin position="142"/>
        <end position="161"/>
    </location>
</feature>
<evidence type="ECO:0008006" key="9">
    <source>
        <dbReference type="Google" id="ProtNLM"/>
    </source>
</evidence>
<dbReference type="PANTHER" id="PTHR43370">
    <property type="entry name" value="SUGAR ABC TRANSPORTER INTEGRAL MEMBRANE PROTEIN-RELATED"/>
    <property type="match status" value="1"/>
</dbReference>
<dbReference type="Pfam" id="PF02653">
    <property type="entry name" value="BPD_transp_2"/>
    <property type="match status" value="1"/>
</dbReference>
<feature type="transmembrane region" description="Helical" evidence="6">
    <location>
        <begin position="259"/>
        <end position="279"/>
    </location>
</feature>
<comment type="caution">
    <text evidence="7">The sequence shown here is derived from an EMBL/GenBank/DDBJ whole genome shotgun (WGS) entry which is preliminary data.</text>
</comment>
<dbReference type="EMBL" id="VBOR01000098">
    <property type="protein sequence ID" value="TMQ47741.1"/>
    <property type="molecule type" value="Genomic_DNA"/>
</dbReference>